<dbReference type="SMART" id="SM00642">
    <property type="entry name" value="Aamy"/>
    <property type="match status" value="1"/>
</dbReference>
<reference evidence="5 6" key="1">
    <citation type="journal article" date="2003" name="Proc. Natl. Acad. Sci. U.S.A.">
        <title>Complete genome sequence of the marine planctomycete Pirellula sp. strain 1.</title>
        <authorList>
            <person name="Gloeckner F.O."/>
            <person name="Kube M."/>
            <person name="Bauer M."/>
            <person name="Teeling H."/>
            <person name="Lombardot T."/>
            <person name="Ludwig W."/>
            <person name="Gade D."/>
            <person name="Beck A."/>
            <person name="Borzym K."/>
            <person name="Heitmann K."/>
            <person name="Rabus R."/>
            <person name="Schlesner H."/>
            <person name="Amann R."/>
            <person name="Reinhardt R."/>
        </authorList>
    </citation>
    <scope>NUCLEOTIDE SEQUENCE [LARGE SCALE GENOMIC DNA]</scope>
    <source>
        <strain evidence="6">DSM 10527 / NCIMB 13988 / SH1</strain>
    </source>
</reference>
<dbReference type="Proteomes" id="UP000001025">
    <property type="component" value="Chromosome"/>
</dbReference>
<dbReference type="EnsemblBacteria" id="CAD72944">
    <property type="protein sequence ID" value="CAD72944"/>
    <property type="gene ID" value="RB2986"/>
</dbReference>
<dbReference type="PANTHER" id="PTHR10357:SF179">
    <property type="entry name" value="NEUTRAL AND BASIC AMINO ACID TRANSPORT PROTEIN RBAT"/>
    <property type="match status" value="1"/>
</dbReference>
<dbReference type="CAZy" id="GH13">
    <property type="family name" value="Glycoside Hydrolase Family 13"/>
</dbReference>
<dbReference type="InterPro" id="IPR032091">
    <property type="entry name" value="Malt_amylase-like_C"/>
</dbReference>
<dbReference type="InParanoid" id="Q7UUY3"/>
<evidence type="ECO:0000313" key="5">
    <source>
        <dbReference type="EMBL" id="CAD72944.1"/>
    </source>
</evidence>
<feature type="domain" description="Glycosyl hydrolase family 13 catalytic" evidence="4">
    <location>
        <begin position="64"/>
        <end position="443"/>
    </location>
</feature>
<dbReference type="CDD" id="cd11331">
    <property type="entry name" value="AmyAc_OligoGlu_like"/>
    <property type="match status" value="1"/>
</dbReference>
<dbReference type="Pfam" id="PF00128">
    <property type="entry name" value="Alpha-amylase"/>
    <property type="match status" value="1"/>
</dbReference>
<dbReference type="GO" id="GO:0004556">
    <property type="term" value="F:alpha-amylase activity"/>
    <property type="evidence" value="ECO:0000318"/>
    <property type="project" value="GO_Central"/>
</dbReference>
<dbReference type="FunCoup" id="Q7UUY3">
    <property type="interactions" value="319"/>
</dbReference>
<name>Q7UUY3_RHOBA</name>
<dbReference type="GO" id="GO:0004574">
    <property type="term" value="F:oligo-1,6-glucosidase activity"/>
    <property type="evidence" value="ECO:0007669"/>
    <property type="project" value="UniProtKB-EC"/>
</dbReference>
<dbReference type="OrthoDB" id="9805159at2"/>
<proteinExistence type="inferred from homology"/>
<dbReference type="eggNOG" id="COG0366">
    <property type="taxonomic scope" value="Bacteria"/>
</dbReference>
<dbReference type="EMBL" id="BX294138">
    <property type="protein sequence ID" value="CAD72944.1"/>
    <property type="molecule type" value="Genomic_DNA"/>
</dbReference>
<dbReference type="InterPro" id="IPR006047">
    <property type="entry name" value="GH13_cat_dom"/>
</dbReference>
<dbReference type="PATRIC" id="fig|243090.15.peg.1379"/>
<dbReference type="EC" id="3.2.1.10" evidence="5"/>
<keyword evidence="3 5" id="KW-0326">Glycosidase</keyword>
<dbReference type="InterPro" id="IPR017853">
    <property type="entry name" value="GH"/>
</dbReference>
<dbReference type="FunFam" id="3.90.400.10:FF:000002">
    <property type="entry name" value="Sucrose isomerase"/>
    <property type="match status" value="1"/>
</dbReference>
<sequence>MHGRNMATVEYEMQQQAIAPRFANSNFTPHNRPRHPFTIKTHSQKSAPSKPAERRWWETGVIYQIYPRSFQDSNADGVGDLAGIKQRLDYLVRLGVDAVWLSPIYPSPMFDFGYDVSDYCGIDPLFGDLTAFDRLLTAMHSRGLKLLMDFVPNHSSDQHPWFVQSRSSRDNPKRDWYIWRDASADGGPPNNWISDFGGSSWQWDATTRQYYLHAFLPQQPDLNWRHPELREAMMNVLRFWLDRGVDGFRMDVLWHIVKDAALRDNPINPDWTSDRTQRDQLIQLHSTDQPEAHSIAAEFRTLADNYGDRVLIGEISLPNDRLARWFGTEERPEVHLPTNFHLIECEWNAPTLRRVIANYEASLPNFGWPNWVLGSHDAPRIAARLGDAQSRVAAMLLLTLRGTPTLYQGDEIGIGEVPIPRDQIRDPQDLRQPELNIGRDRSRTPMPWDDSAFAGFSVNDTWLPLNPDWRQRNVATQEADPQSILNLYRTLLSLRRSHAALSNGDFTLLDSDDDVLAFERRHGDEHLLIALNLSEQTRSLPVPSKAALVTVLCSTVSPRAIDGTLVPNEGLLLQLVDNEDQSGQVS</sequence>
<dbReference type="GO" id="GO:0009313">
    <property type="term" value="P:oligosaccharide catabolic process"/>
    <property type="evidence" value="ECO:0000318"/>
    <property type="project" value="GO_Central"/>
</dbReference>
<dbReference type="InterPro" id="IPR013780">
    <property type="entry name" value="Glyco_hydro_b"/>
</dbReference>
<dbReference type="SUPFAM" id="SSF51011">
    <property type="entry name" value="Glycosyl hydrolase domain"/>
    <property type="match status" value="1"/>
</dbReference>
<evidence type="ECO:0000259" key="4">
    <source>
        <dbReference type="SMART" id="SM00642"/>
    </source>
</evidence>
<organism evidence="5 6">
    <name type="scientific">Rhodopirellula baltica (strain DSM 10527 / NCIMB 13988 / SH1)</name>
    <dbReference type="NCBI Taxonomy" id="243090"/>
    <lineage>
        <taxon>Bacteria</taxon>
        <taxon>Pseudomonadati</taxon>
        <taxon>Planctomycetota</taxon>
        <taxon>Planctomycetia</taxon>
        <taxon>Pirellulales</taxon>
        <taxon>Pirellulaceae</taxon>
        <taxon>Rhodopirellula</taxon>
    </lineage>
</organism>
<dbReference type="SUPFAM" id="SSF51445">
    <property type="entry name" value="(Trans)glycosidases"/>
    <property type="match status" value="1"/>
</dbReference>
<dbReference type="HOGENOM" id="CLU_006462_2_3_0"/>
<accession>Q7UUY3</accession>
<keyword evidence="6" id="KW-1185">Reference proteome</keyword>
<dbReference type="Gene3D" id="3.20.20.80">
    <property type="entry name" value="Glycosidases"/>
    <property type="match status" value="2"/>
</dbReference>
<comment type="similarity">
    <text evidence="1">Belongs to the glycosyl hydrolase 13 family.</text>
</comment>
<dbReference type="PANTHER" id="PTHR10357">
    <property type="entry name" value="ALPHA-AMYLASE FAMILY MEMBER"/>
    <property type="match status" value="1"/>
</dbReference>
<keyword evidence="2 5" id="KW-0378">Hydrolase</keyword>
<evidence type="ECO:0000256" key="1">
    <source>
        <dbReference type="ARBA" id="ARBA00008061"/>
    </source>
</evidence>
<dbReference type="KEGG" id="rba:RB2986"/>
<dbReference type="InterPro" id="IPR045857">
    <property type="entry name" value="O16G_dom_2"/>
</dbReference>
<dbReference type="AlphaFoldDB" id="Q7UUY3"/>
<dbReference type="Gene3D" id="3.90.400.10">
    <property type="entry name" value="Oligo-1,6-glucosidase, Domain 2"/>
    <property type="match status" value="1"/>
</dbReference>
<gene>
    <name evidence="5" type="ordered locus">RB2986</name>
</gene>
<evidence type="ECO:0000256" key="3">
    <source>
        <dbReference type="ARBA" id="ARBA00023295"/>
    </source>
</evidence>
<evidence type="ECO:0000313" key="6">
    <source>
        <dbReference type="Proteomes" id="UP000001025"/>
    </source>
</evidence>
<dbReference type="Pfam" id="PF16657">
    <property type="entry name" value="Malt_amylase_C"/>
    <property type="match status" value="1"/>
</dbReference>
<dbReference type="STRING" id="243090.RB2986"/>
<protein>
    <submittedName>
        <fullName evidence="5">Oligo-1,6-glucosidase</fullName>
        <ecNumber evidence="5">3.2.1.10</ecNumber>
    </submittedName>
</protein>
<evidence type="ECO:0000256" key="2">
    <source>
        <dbReference type="ARBA" id="ARBA00022801"/>
    </source>
</evidence>
<dbReference type="Gene3D" id="2.60.40.1180">
    <property type="entry name" value="Golgi alpha-mannosidase II"/>
    <property type="match status" value="1"/>
</dbReference>